<proteinExistence type="predicted"/>
<evidence type="ECO:0000313" key="2">
    <source>
        <dbReference type="Proteomes" id="UP001198461"/>
    </source>
</evidence>
<accession>A0AAW4T6K9</accession>
<comment type="caution">
    <text evidence="1">The sequence shown here is derived from an EMBL/GenBank/DDBJ whole genome shotgun (WGS) entry which is preliminary data.</text>
</comment>
<evidence type="ECO:0000313" key="1">
    <source>
        <dbReference type="EMBL" id="MCA4706212.1"/>
    </source>
</evidence>
<sequence length="233" mass="27268">MVVLFGYQQEAHAQWSFDVPSIEAYINDHKKQRSLLLARSTLEYSNKLLHEYSSKETVKYKELNVDLDKYTRAFDVIDVLYQSLRTSLNVYSTYEGVSDRIKDYKKLLNDYNEKVLKRHHVELADTIIIGINKRAIENIAEEGEHLYKSVSDLVLYATGAAACSTSDLLIVLESINNGLDNIERHLNRSYFETWTYVQLRIGYWKEKVYRTKTKQQMIEDAFSRWRVAGKLGY</sequence>
<organism evidence="1 2">
    <name type="scientific">Bacteroides xylanisolvens</name>
    <dbReference type="NCBI Taxonomy" id="371601"/>
    <lineage>
        <taxon>Bacteria</taxon>
        <taxon>Pseudomonadati</taxon>
        <taxon>Bacteroidota</taxon>
        <taxon>Bacteroidia</taxon>
        <taxon>Bacteroidales</taxon>
        <taxon>Bacteroidaceae</taxon>
        <taxon>Bacteroides</taxon>
    </lineage>
</organism>
<dbReference type="Proteomes" id="UP001198461">
    <property type="component" value="Unassembled WGS sequence"/>
</dbReference>
<dbReference type="AlphaFoldDB" id="A0AAW4T6K9"/>
<gene>
    <name evidence="1" type="ORF">LD004_21650</name>
</gene>
<dbReference type="RefSeq" id="WP_225451228.1">
    <property type="nucleotide sequence ID" value="NZ_JAIWXB010000037.1"/>
</dbReference>
<reference evidence="1" key="1">
    <citation type="submission" date="2023-08" db="EMBL/GenBank/DDBJ databases">
        <title>Mucin Metabolism Genes Underlie the Key Renovations of Bacteroides xylanisolvens Genomes in Captive Great Apes.</title>
        <authorList>
            <person name="Nishida A.H."/>
        </authorList>
    </citation>
    <scope>NUCLEOTIDE SEQUENCE</scope>
    <source>
        <strain evidence="1">P13.H9</strain>
    </source>
</reference>
<protein>
    <submittedName>
        <fullName evidence="1">Uncharacterized protein</fullName>
    </submittedName>
</protein>
<dbReference type="EMBL" id="JAIWYE010000037">
    <property type="protein sequence ID" value="MCA4706212.1"/>
    <property type="molecule type" value="Genomic_DNA"/>
</dbReference>
<name>A0AAW4T6K9_9BACE</name>